<proteinExistence type="predicted"/>
<name>A0A4U0XAV3_9PEZI</name>
<comment type="caution">
    <text evidence="2">The sequence shown here is derived from an EMBL/GenBank/DDBJ whole genome shotgun (WGS) entry which is preliminary data.</text>
</comment>
<organism evidence="2 3">
    <name type="scientific">Cryomyces minteri</name>
    <dbReference type="NCBI Taxonomy" id="331657"/>
    <lineage>
        <taxon>Eukaryota</taxon>
        <taxon>Fungi</taxon>
        <taxon>Dikarya</taxon>
        <taxon>Ascomycota</taxon>
        <taxon>Pezizomycotina</taxon>
        <taxon>Dothideomycetes</taxon>
        <taxon>Dothideomycetes incertae sedis</taxon>
        <taxon>Cryomyces</taxon>
    </lineage>
</organism>
<keyword evidence="3" id="KW-1185">Reference proteome</keyword>
<feature type="compositionally biased region" description="Basic and acidic residues" evidence="1">
    <location>
        <begin position="37"/>
        <end position="58"/>
    </location>
</feature>
<dbReference type="Proteomes" id="UP000308768">
    <property type="component" value="Unassembled WGS sequence"/>
</dbReference>
<gene>
    <name evidence="2" type="ORF">B0A49_06409</name>
</gene>
<sequence>MSMRSVPLLALKPLRTITPLSSTLLRSPGTRPSSSDSKSETSKDQAKTVDSSKPEPKKKMTQAQLDEELRLKMEGLSGDGGSSGVEYEDGQPVAMKRSVKNNMFRYI</sequence>
<evidence type="ECO:0000313" key="3">
    <source>
        <dbReference type="Proteomes" id="UP000308768"/>
    </source>
</evidence>
<protein>
    <submittedName>
        <fullName evidence="2">Uncharacterized protein</fullName>
    </submittedName>
</protein>
<dbReference type="OrthoDB" id="2157103at2759"/>
<accession>A0A4U0XAV3</accession>
<evidence type="ECO:0000313" key="2">
    <source>
        <dbReference type="EMBL" id="TKA72323.1"/>
    </source>
</evidence>
<dbReference type="AlphaFoldDB" id="A0A4U0XAV3"/>
<feature type="region of interest" description="Disordered" evidence="1">
    <location>
        <begin position="20"/>
        <end position="65"/>
    </location>
</feature>
<reference evidence="2 3" key="1">
    <citation type="submission" date="2017-03" db="EMBL/GenBank/DDBJ databases">
        <title>Genomes of endolithic fungi from Antarctica.</title>
        <authorList>
            <person name="Coleine C."/>
            <person name="Masonjones S."/>
            <person name="Stajich J.E."/>
        </authorList>
    </citation>
    <scope>NUCLEOTIDE SEQUENCE [LARGE SCALE GENOMIC DNA]</scope>
    <source>
        <strain evidence="2 3">CCFEE 5187</strain>
    </source>
</reference>
<dbReference type="EMBL" id="NAJN01000506">
    <property type="protein sequence ID" value="TKA72323.1"/>
    <property type="molecule type" value="Genomic_DNA"/>
</dbReference>
<evidence type="ECO:0000256" key="1">
    <source>
        <dbReference type="SAM" id="MobiDB-lite"/>
    </source>
</evidence>